<keyword evidence="8 13" id="KW-0210">Decarboxylase</keyword>
<sequence>MDKMDLKKYGITGVTEIVYNPSYDELFREETKKGLRGYEKGQLTETGAVNVMTGVYTGRSPKDKFFVMDETTKDTIWWTSDEYKNDNKPVTKAAWKELKKIASQELSGKKLYVVDTFCGANENSRLKIRFIMEVAWQAHFVKNMFIRPTDEELEKYGEPDFVVLNASKAKVKNYKKLGLNSETAVVFNLTEKMQVIINTWYGGEMKKGMFSYMNYLLPLKGMASMHCSANTNEKGETAIFFGLSGTGKTTLSTDPKRQLIGDDEHGWDDDGVFNFEGGCYAKVINLSQENEPDIWNAIRRNALLENVTVDKKGKIDYADKSVTENTRVSYPIFHIENIVKPVSKAPAAKKVIFLSADAFGVLPPVSILTPEQTQYYFLSGFTAKLAGTERGITEPTPTFSACFGAAFLSLHPTKYGEELVKKMKKAGAKAYLVNTGWNGTGKRISIKDTRGIIDAILDGSIDKAPTKTMPIFDFVIPTALPGVDPKILDPRDTYKNAKDWDVKAEDLANRFVKNFAKFTGNEAGKKLVAAGPKVK</sequence>
<feature type="binding site" evidence="13">
    <location>
        <position position="291"/>
    </location>
    <ligand>
        <name>ATP</name>
        <dbReference type="ChEBI" id="CHEBI:30616"/>
    </ligand>
</feature>
<evidence type="ECO:0000256" key="2">
    <source>
        <dbReference type="ARBA" id="ARBA00006052"/>
    </source>
</evidence>
<evidence type="ECO:0000256" key="5">
    <source>
        <dbReference type="ARBA" id="ARBA00022490"/>
    </source>
</evidence>
<dbReference type="PIRSF" id="PIRSF006294">
    <property type="entry name" value="PEP_crbxkin"/>
    <property type="match status" value="1"/>
</dbReference>
<feature type="binding site" evidence="13">
    <location>
        <begin position="242"/>
        <end position="250"/>
    </location>
    <ligand>
        <name>ATP</name>
        <dbReference type="ChEBI" id="CHEBI:30616"/>
    </ligand>
</feature>
<dbReference type="STRING" id="1033731.SAMN05444145_10323"/>
<dbReference type="NCBIfam" id="NF006821">
    <property type="entry name" value="PRK09344.1-3"/>
    <property type="match status" value="1"/>
</dbReference>
<keyword evidence="6 13" id="KW-0479">Metal-binding</keyword>
<dbReference type="SUPFAM" id="SSF53795">
    <property type="entry name" value="PEP carboxykinase-like"/>
    <property type="match status" value="1"/>
</dbReference>
<dbReference type="GO" id="GO:0004612">
    <property type="term" value="F:phosphoenolpyruvate carboxykinase (ATP) activity"/>
    <property type="evidence" value="ECO:0007669"/>
    <property type="project" value="UniProtKB-UniRule"/>
</dbReference>
<keyword evidence="9 13" id="KW-0067">ATP-binding</keyword>
<dbReference type="PROSITE" id="PS00532">
    <property type="entry name" value="PEPCK_ATP"/>
    <property type="match status" value="1"/>
</dbReference>
<evidence type="ECO:0000256" key="10">
    <source>
        <dbReference type="ARBA" id="ARBA00023211"/>
    </source>
</evidence>
<dbReference type="CDD" id="cd00484">
    <property type="entry name" value="PEPCK_ATP"/>
    <property type="match status" value="1"/>
</dbReference>
<comment type="similarity">
    <text evidence="2 13">Belongs to the phosphoenolpyruvate carboxykinase (ATP) family.</text>
</comment>
<dbReference type="Proteomes" id="UP000183253">
    <property type="component" value="Unassembled WGS sequence"/>
</dbReference>
<dbReference type="UniPathway" id="UPA00138"/>
<evidence type="ECO:0000256" key="3">
    <source>
        <dbReference type="ARBA" id="ARBA00012363"/>
    </source>
</evidence>
<dbReference type="Gene3D" id="3.40.449.10">
    <property type="entry name" value="Phosphoenolpyruvate Carboxykinase, domain 1"/>
    <property type="match status" value="1"/>
</dbReference>
<dbReference type="Gene3D" id="2.170.8.10">
    <property type="entry name" value="Phosphoenolpyruvate Carboxykinase, domain 2"/>
    <property type="match status" value="1"/>
</dbReference>
<dbReference type="RefSeq" id="WP_010261220.1">
    <property type="nucleotide sequence ID" value="NZ_CAEG01000010.1"/>
</dbReference>
<protein>
    <recommendedName>
        <fullName evidence="3 13">Phosphoenolpyruvate carboxykinase (ATP)</fullName>
        <shortName evidence="13">PCK</shortName>
        <shortName evidence="13">PEP carboxykinase</shortName>
        <shortName evidence="13">PEPCK</shortName>
        <ecNumber evidence="3 13">4.1.1.49</ecNumber>
    </recommendedName>
</protein>
<dbReference type="GO" id="GO:0005524">
    <property type="term" value="F:ATP binding"/>
    <property type="evidence" value="ECO:0007669"/>
    <property type="project" value="UniProtKB-UniRule"/>
</dbReference>
<dbReference type="OrthoDB" id="9806325at2"/>
<comment type="cofactor">
    <cofactor evidence="13">
        <name>Mn(2+)</name>
        <dbReference type="ChEBI" id="CHEBI:29035"/>
    </cofactor>
    <text evidence="13">Binds 1 Mn(2+) ion per subunit.</text>
</comment>
<evidence type="ECO:0000256" key="4">
    <source>
        <dbReference type="ARBA" id="ARBA00022432"/>
    </source>
</evidence>
<dbReference type="InterPro" id="IPR013035">
    <property type="entry name" value="PEP_carboxykinase_C"/>
</dbReference>
<dbReference type="InterPro" id="IPR015994">
    <property type="entry name" value="PEPCK_ATP_CS"/>
</dbReference>
<accession>A0A1H4AI68</accession>
<evidence type="ECO:0000256" key="11">
    <source>
        <dbReference type="ARBA" id="ARBA00023239"/>
    </source>
</evidence>
<dbReference type="AlphaFoldDB" id="A0A1H4AI68"/>
<keyword evidence="11 13" id="KW-0456">Lyase</keyword>
<feature type="binding site" evidence="13">
    <location>
        <position position="59"/>
    </location>
    <ligand>
        <name>substrate</name>
    </ligand>
</feature>
<dbReference type="NCBIfam" id="NF006820">
    <property type="entry name" value="PRK09344.1-2"/>
    <property type="match status" value="1"/>
</dbReference>
<feature type="binding site" evidence="13">
    <location>
        <position position="226"/>
    </location>
    <ligand>
        <name>Mn(2+)</name>
        <dbReference type="ChEBI" id="CHEBI:29035"/>
    </ligand>
</feature>
<evidence type="ECO:0000256" key="8">
    <source>
        <dbReference type="ARBA" id="ARBA00022793"/>
    </source>
</evidence>
<evidence type="ECO:0000256" key="13">
    <source>
        <dbReference type="HAMAP-Rule" id="MF_00453"/>
    </source>
</evidence>
<feature type="binding site" evidence="13">
    <location>
        <position position="226"/>
    </location>
    <ligand>
        <name>ATP</name>
        <dbReference type="ChEBI" id="CHEBI:30616"/>
    </ligand>
</feature>
<evidence type="ECO:0000256" key="12">
    <source>
        <dbReference type="ARBA" id="ARBA00047371"/>
    </source>
</evidence>
<dbReference type="FunFam" id="3.40.449.10:FF:000001">
    <property type="entry name" value="Phosphoenolpyruvate carboxykinase (ATP)"/>
    <property type="match status" value="1"/>
</dbReference>
<dbReference type="NCBIfam" id="TIGR00224">
    <property type="entry name" value="pckA"/>
    <property type="match status" value="1"/>
</dbReference>
<gene>
    <name evidence="13" type="primary">pckA</name>
    <name evidence="14" type="ORF">SAMN05444145_10323</name>
</gene>
<dbReference type="Pfam" id="PF01293">
    <property type="entry name" value="PEPCK_ATP"/>
    <property type="match status" value="1"/>
</dbReference>
<keyword evidence="10 13" id="KW-0464">Manganese</keyword>
<keyword evidence="14" id="KW-0808">Transferase</keyword>
<keyword evidence="4 13" id="KW-0312">Gluconeogenesis</keyword>
<evidence type="ECO:0000313" key="14">
    <source>
        <dbReference type="EMBL" id="SEA35620.1"/>
    </source>
</evidence>
<feature type="binding site" evidence="13">
    <location>
        <position position="207"/>
    </location>
    <ligand>
        <name>ATP</name>
        <dbReference type="ChEBI" id="CHEBI:30616"/>
    </ligand>
</feature>
<name>A0A1H4AI68_9BACT</name>
<evidence type="ECO:0000256" key="7">
    <source>
        <dbReference type="ARBA" id="ARBA00022741"/>
    </source>
</evidence>
<dbReference type="HAMAP" id="MF_00453">
    <property type="entry name" value="PEPCK_ATP"/>
    <property type="match status" value="1"/>
</dbReference>
<feature type="binding site" evidence="13">
    <location>
        <begin position="443"/>
        <end position="444"/>
    </location>
    <ligand>
        <name>ATP</name>
        <dbReference type="ChEBI" id="CHEBI:30616"/>
    </ligand>
</feature>
<comment type="function">
    <text evidence="13">Involved in the gluconeogenesis. Catalyzes the conversion of oxaloacetate (OAA) to phosphoenolpyruvate (PEP) through direct phosphoryl transfer between the nucleoside triphosphate and OAA.</text>
</comment>
<dbReference type="GO" id="GO:0005829">
    <property type="term" value="C:cytosol"/>
    <property type="evidence" value="ECO:0007669"/>
    <property type="project" value="TreeGrafter"/>
</dbReference>
<dbReference type="Gene3D" id="3.90.228.20">
    <property type="match status" value="1"/>
</dbReference>
<proteinExistence type="inferred from homology"/>
<dbReference type="GO" id="GO:0046872">
    <property type="term" value="F:metal ion binding"/>
    <property type="evidence" value="ECO:0007669"/>
    <property type="project" value="UniProtKB-KW"/>
</dbReference>
<feature type="binding site" evidence="13">
    <location>
        <position position="327"/>
    </location>
    <ligand>
        <name>substrate</name>
    </ligand>
</feature>
<evidence type="ECO:0000256" key="1">
    <source>
        <dbReference type="ARBA" id="ARBA00004742"/>
    </source>
</evidence>
<dbReference type="GO" id="GO:0006094">
    <property type="term" value="P:gluconeogenesis"/>
    <property type="evidence" value="ECO:0007669"/>
    <property type="project" value="UniProtKB-UniRule"/>
</dbReference>
<dbReference type="SUPFAM" id="SSF68923">
    <property type="entry name" value="PEP carboxykinase N-terminal domain"/>
    <property type="match status" value="1"/>
</dbReference>
<feature type="binding site" evidence="13">
    <location>
        <position position="207"/>
    </location>
    <ligand>
        <name>substrate</name>
    </ligand>
</feature>
<dbReference type="InterPro" id="IPR001272">
    <property type="entry name" value="PEP_carboxykinase_ATP"/>
</dbReference>
<dbReference type="NCBIfam" id="NF006819">
    <property type="entry name" value="PRK09344.1-1"/>
    <property type="match status" value="1"/>
</dbReference>
<dbReference type="EMBL" id="FNRI01000003">
    <property type="protein sequence ID" value="SEA35620.1"/>
    <property type="molecule type" value="Genomic_DNA"/>
</dbReference>
<keyword evidence="5 13" id="KW-0963">Cytoplasm</keyword>
<keyword evidence="15" id="KW-1185">Reference proteome</keyword>
<dbReference type="GO" id="GO:0016301">
    <property type="term" value="F:kinase activity"/>
    <property type="evidence" value="ECO:0007669"/>
    <property type="project" value="UniProtKB-KW"/>
</dbReference>
<dbReference type="EC" id="4.1.1.49" evidence="3 13"/>
<keyword evidence="14" id="KW-0418">Kinase</keyword>
<feature type="binding site" evidence="13">
    <location>
        <position position="263"/>
    </location>
    <ligand>
        <name>Mn(2+)</name>
        <dbReference type="ChEBI" id="CHEBI:29035"/>
    </ligand>
</feature>
<comment type="pathway">
    <text evidence="1 13">Carbohydrate biosynthesis; gluconeogenesis.</text>
</comment>
<dbReference type="PANTHER" id="PTHR30031:SF0">
    <property type="entry name" value="PHOSPHOENOLPYRUVATE CARBOXYKINASE (ATP)"/>
    <property type="match status" value="1"/>
</dbReference>
<evidence type="ECO:0000256" key="9">
    <source>
        <dbReference type="ARBA" id="ARBA00022840"/>
    </source>
</evidence>
<dbReference type="FunFam" id="2.170.8.10:FF:000001">
    <property type="entry name" value="Phosphoenolpyruvate carboxykinase (ATP)"/>
    <property type="match status" value="1"/>
</dbReference>
<feature type="binding site" evidence="13">
    <location>
        <position position="207"/>
    </location>
    <ligand>
        <name>Mn(2+)</name>
        <dbReference type="ChEBI" id="CHEBI:29035"/>
    </ligand>
</feature>
<organism evidence="14 15">
    <name type="scientific">Alistipes timonensis JC136</name>
    <dbReference type="NCBI Taxonomy" id="1033731"/>
    <lineage>
        <taxon>Bacteria</taxon>
        <taxon>Pseudomonadati</taxon>
        <taxon>Bacteroidota</taxon>
        <taxon>Bacteroidia</taxon>
        <taxon>Bacteroidales</taxon>
        <taxon>Rikenellaceae</taxon>
        <taxon>Alistipes</taxon>
    </lineage>
</organism>
<evidence type="ECO:0000256" key="6">
    <source>
        <dbReference type="ARBA" id="ARBA00022723"/>
    </source>
</evidence>
<comment type="subcellular location">
    <subcellularLocation>
        <location evidence="13">Cytoplasm</location>
    </subcellularLocation>
</comment>
<evidence type="ECO:0000313" key="15">
    <source>
        <dbReference type="Proteomes" id="UP000183253"/>
    </source>
</evidence>
<feature type="binding site" evidence="13">
    <location>
        <position position="201"/>
    </location>
    <ligand>
        <name>substrate</name>
    </ligand>
</feature>
<feature type="binding site" evidence="13">
    <location>
        <position position="449"/>
    </location>
    <ligand>
        <name>ATP</name>
        <dbReference type="ChEBI" id="CHEBI:30616"/>
    </ligand>
</feature>
<reference evidence="14 15" key="1">
    <citation type="submission" date="2016-10" db="EMBL/GenBank/DDBJ databases">
        <authorList>
            <person name="de Groot N.N."/>
        </authorList>
    </citation>
    <scope>NUCLEOTIDE SEQUENCE [LARGE SCALE GENOMIC DNA]</scope>
    <source>
        <strain evidence="14 15">DSM 25383</strain>
    </source>
</reference>
<feature type="binding site" evidence="13">
    <location>
        <position position="327"/>
    </location>
    <ligand>
        <name>ATP</name>
        <dbReference type="ChEBI" id="CHEBI:30616"/>
    </ligand>
</feature>
<keyword evidence="7 13" id="KW-0547">Nucleotide-binding</keyword>
<comment type="catalytic activity">
    <reaction evidence="12 13">
        <text>oxaloacetate + ATP = phosphoenolpyruvate + ADP + CO2</text>
        <dbReference type="Rhea" id="RHEA:18617"/>
        <dbReference type="ChEBI" id="CHEBI:16452"/>
        <dbReference type="ChEBI" id="CHEBI:16526"/>
        <dbReference type="ChEBI" id="CHEBI:30616"/>
        <dbReference type="ChEBI" id="CHEBI:58702"/>
        <dbReference type="ChEBI" id="CHEBI:456216"/>
        <dbReference type="EC" id="4.1.1.49"/>
    </reaction>
</comment>
<keyword evidence="14" id="KW-0670">Pyruvate</keyword>
<dbReference type="InterPro" id="IPR008210">
    <property type="entry name" value="PEP_carboxykinase_N"/>
</dbReference>
<dbReference type="PANTHER" id="PTHR30031">
    <property type="entry name" value="PHOSPHOENOLPYRUVATE CARBOXYKINASE ATP"/>
    <property type="match status" value="1"/>
</dbReference>